<name>A0AAP0DI88_9ASTR</name>
<gene>
    <name evidence="2" type="ORF">SSX86_007465</name>
</gene>
<organism evidence="2 3">
    <name type="scientific">Deinandra increscens subsp. villosa</name>
    <dbReference type="NCBI Taxonomy" id="3103831"/>
    <lineage>
        <taxon>Eukaryota</taxon>
        <taxon>Viridiplantae</taxon>
        <taxon>Streptophyta</taxon>
        <taxon>Embryophyta</taxon>
        <taxon>Tracheophyta</taxon>
        <taxon>Spermatophyta</taxon>
        <taxon>Magnoliopsida</taxon>
        <taxon>eudicotyledons</taxon>
        <taxon>Gunneridae</taxon>
        <taxon>Pentapetalae</taxon>
        <taxon>asterids</taxon>
        <taxon>campanulids</taxon>
        <taxon>Asterales</taxon>
        <taxon>Asteraceae</taxon>
        <taxon>Asteroideae</taxon>
        <taxon>Heliantheae alliance</taxon>
        <taxon>Madieae</taxon>
        <taxon>Madiinae</taxon>
        <taxon>Deinandra</taxon>
    </lineage>
</organism>
<keyword evidence="1" id="KW-0472">Membrane</keyword>
<evidence type="ECO:0000313" key="3">
    <source>
        <dbReference type="Proteomes" id="UP001408789"/>
    </source>
</evidence>
<keyword evidence="1" id="KW-0812">Transmembrane</keyword>
<proteinExistence type="predicted"/>
<dbReference type="AlphaFoldDB" id="A0AAP0DI88"/>
<dbReference type="InterPro" id="IPR007750">
    <property type="entry name" value="DUF674"/>
</dbReference>
<evidence type="ECO:0000256" key="1">
    <source>
        <dbReference type="SAM" id="Phobius"/>
    </source>
</evidence>
<keyword evidence="1" id="KW-1133">Transmembrane helix</keyword>
<evidence type="ECO:0000313" key="2">
    <source>
        <dbReference type="EMBL" id="KAK9073142.1"/>
    </source>
</evidence>
<dbReference type="EMBL" id="JBCNJP010000009">
    <property type="protein sequence ID" value="KAK9073142.1"/>
    <property type="molecule type" value="Genomic_DNA"/>
</dbReference>
<dbReference type="Pfam" id="PF05056">
    <property type="entry name" value="DUF674"/>
    <property type="match status" value="1"/>
</dbReference>
<feature type="transmembrane region" description="Helical" evidence="1">
    <location>
        <begin position="453"/>
        <end position="475"/>
    </location>
</feature>
<comment type="caution">
    <text evidence="2">The sequence shown here is derived from an EMBL/GenBank/DDBJ whole genome shotgun (WGS) entry which is preliminary data.</text>
</comment>
<accession>A0AAP0DI88</accession>
<dbReference type="Proteomes" id="UP001408789">
    <property type="component" value="Unassembled WGS sequence"/>
</dbReference>
<keyword evidence="3" id="KW-1185">Reference proteome</keyword>
<dbReference type="PANTHER" id="PTHR33103">
    <property type="entry name" value="OS01G0153900 PROTEIN"/>
    <property type="match status" value="1"/>
</dbReference>
<dbReference type="PANTHER" id="PTHR33103:SF27">
    <property type="entry name" value="OS04G0594700 PROTEIN"/>
    <property type="match status" value="1"/>
</dbReference>
<sequence>MAYKNTNEAKISKKVFVDKVNERVAYAEADHTFVDILFSFITLPLGTIVRLLLDEKFEPFGSLNNLYESLKDLPDCYFSSKEHKLILLNPRSLAYDHCQNLKLKLDDTEIIKYFTCVNCLHPRFLRIIDNAICRTCGRLMAERVDCYRDVSDGLSVFVSCTTSFIVTDDLCVMPYTARDSIRLLTDVGVTDASHLEEINIDMDRKKMLCLLHLALSVDSPLTHLVFECNKPMTYIDSPLPFTPFDLCGLTKKLTSRSSNMVLQVCLQKSTKKFLFAEVNEDFVDFLFGFLSIPLGTVVGTLMNGNSTLSCMDNIYKSILKMSVGRYLKWQSTKDMLLQPHFGQIFTSKHLLFPLNGTNPSLKVSGYKLEDPRIGERYLIRPGMYFVTDELVVMPSSSYSTIDTLKKLEVEFDDIERYEISIGLEEGLRILKASLRSSFAFSNMVEHQLKEKTLIFYVFLCFSITVISLIVGHFIVI</sequence>
<protein>
    <submittedName>
        <fullName evidence="2">Uncharacterized protein</fullName>
    </submittedName>
</protein>
<reference evidence="2 3" key="1">
    <citation type="submission" date="2024-04" db="EMBL/GenBank/DDBJ databases">
        <title>The reference genome of an endangered Asteraceae, Deinandra increscens subsp. villosa, native to the Central Coast of California.</title>
        <authorList>
            <person name="Guilliams M."/>
            <person name="Hasenstab-Lehman K."/>
            <person name="Meyer R."/>
            <person name="Mcevoy S."/>
        </authorList>
    </citation>
    <scope>NUCLEOTIDE SEQUENCE [LARGE SCALE GENOMIC DNA]</scope>
    <source>
        <tissue evidence="2">Leaf</tissue>
    </source>
</reference>